<dbReference type="RefSeq" id="WP_050664293.1">
    <property type="nucleotide sequence ID" value="NZ_CP118494.1"/>
</dbReference>
<evidence type="ECO:0000256" key="9">
    <source>
        <dbReference type="ARBA" id="ARBA00023146"/>
    </source>
</evidence>
<protein>
    <recommendedName>
        <fullName evidence="12">Valine--tRNA ligase</fullName>
        <ecNumber evidence="12">6.1.1.9</ecNumber>
    </recommendedName>
    <alternativeName>
        <fullName evidence="12">Valyl-tRNA synthetase</fullName>
        <shortName evidence="12">ValRS</shortName>
    </alternativeName>
</protein>
<dbReference type="PATRIC" id="fig|74031.6.peg.3555"/>
<dbReference type="STRING" id="74031.SAMN04488077_107125"/>
<dbReference type="Gene3D" id="1.10.730.10">
    <property type="entry name" value="Isoleucyl-tRNA Synthetase, Domain 1"/>
    <property type="match status" value="1"/>
</dbReference>
<organism evidence="16 17">
    <name type="scientific">Roseovarius tolerans</name>
    <dbReference type="NCBI Taxonomy" id="74031"/>
    <lineage>
        <taxon>Bacteria</taxon>
        <taxon>Pseudomonadati</taxon>
        <taxon>Pseudomonadota</taxon>
        <taxon>Alphaproteobacteria</taxon>
        <taxon>Rhodobacterales</taxon>
        <taxon>Roseobacteraceae</taxon>
        <taxon>Roseovarius</taxon>
    </lineage>
</organism>
<dbReference type="PANTHER" id="PTHR11946">
    <property type="entry name" value="VALYL-TRNA SYNTHETASES"/>
    <property type="match status" value="1"/>
</dbReference>
<evidence type="ECO:0000256" key="5">
    <source>
        <dbReference type="ARBA" id="ARBA00022741"/>
    </source>
</evidence>
<feature type="domain" description="Aminoacyl-tRNA synthetase class Ia" evidence="13">
    <location>
        <begin position="613"/>
        <end position="734"/>
    </location>
</feature>
<dbReference type="NCBIfam" id="NF004349">
    <property type="entry name" value="PRK05729.1"/>
    <property type="match status" value="1"/>
</dbReference>
<comment type="subunit">
    <text evidence="2 12">Monomer.</text>
</comment>
<evidence type="ECO:0000313" key="17">
    <source>
        <dbReference type="Proteomes" id="UP000037046"/>
    </source>
</evidence>
<evidence type="ECO:0000256" key="12">
    <source>
        <dbReference type="HAMAP-Rule" id="MF_02004"/>
    </source>
</evidence>
<dbReference type="InterPro" id="IPR019499">
    <property type="entry name" value="Val-tRNA_synth_tRNA-bd"/>
</dbReference>
<proteinExistence type="inferred from homology"/>
<comment type="function">
    <text evidence="12">Catalyzes the attachment of valine to tRNA(Val). As ValRS can inadvertently accommodate and process structurally similar amino acids such as threonine, to avoid such errors, it has a 'posttransfer' editing activity that hydrolyzes mischarged Thr-tRNA(Val) in a tRNA-dependent manner.</text>
</comment>
<dbReference type="Pfam" id="PF08264">
    <property type="entry name" value="Anticodon_1"/>
    <property type="match status" value="1"/>
</dbReference>
<keyword evidence="7 12" id="KW-0648">Protein biosynthesis</keyword>
<dbReference type="Gene3D" id="3.40.50.620">
    <property type="entry name" value="HUPs"/>
    <property type="match status" value="3"/>
</dbReference>
<feature type="domain" description="Methionyl/Valyl/Leucyl/Isoleucyl-tRNA synthetase anticodon-binding" evidence="14">
    <location>
        <begin position="782"/>
        <end position="924"/>
    </location>
</feature>
<dbReference type="GO" id="GO:0004832">
    <property type="term" value="F:valine-tRNA ligase activity"/>
    <property type="evidence" value="ECO:0007669"/>
    <property type="project" value="UniProtKB-UniRule"/>
</dbReference>
<dbReference type="EMBL" id="LGVV01000078">
    <property type="protein sequence ID" value="KNX39992.1"/>
    <property type="molecule type" value="Genomic_DNA"/>
</dbReference>
<dbReference type="InterPro" id="IPR033705">
    <property type="entry name" value="Anticodon_Ia_Val"/>
</dbReference>
<dbReference type="Gene3D" id="1.10.287.380">
    <property type="entry name" value="Valyl-tRNA synthetase, C-terminal domain"/>
    <property type="match status" value="1"/>
</dbReference>
<dbReference type="FunFam" id="3.40.50.620:FF:000032">
    <property type="entry name" value="Valine--tRNA ligase"/>
    <property type="match status" value="1"/>
</dbReference>
<evidence type="ECO:0000256" key="10">
    <source>
        <dbReference type="ARBA" id="ARBA00047552"/>
    </source>
</evidence>
<dbReference type="InterPro" id="IPR002303">
    <property type="entry name" value="Valyl-tRNA_ligase"/>
</dbReference>
<dbReference type="InterPro" id="IPR001412">
    <property type="entry name" value="aa-tRNA-synth_I_CS"/>
</dbReference>
<feature type="binding site" evidence="12">
    <location>
        <position position="697"/>
    </location>
    <ligand>
        <name>ATP</name>
        <dbReference type="ChEBI" id="CHEBI:30616"/>
    </ligand>
</feature>
<comment type="caution">
    <text evidence="16">The sequence shown here is derived from an EMBL/GenBank/DDBJ whole genome shotgun (WGS) entry which is preliminary data.</text>
</comment>
<dbReference type="AlphaFoldDB" id="A0A0L6CQH5"/>
<feature type="short sequence motif" description="'KMSKS' region" evidence="12">
    <location>
        <begin position="694"/>
        <end position="698"/>
    </location>
</feature>
<dbReference type="CDD" id="cd07962">
    <property type="entry name" value="Anticodon_Ia_Val"/>
    <property type="match status" value="1"/>
</dbReference>
<dbReference type="GO" id="GO:0005524">
    <property type="term" value="F:ATP binding"/>
    <property type="evidence" value="ECO:0007669"/>
    <property type="project" value="UniProtKB-UniRule"/>
</dbReference>
<dbReference type="HAMAP" id="MF_02004">
    <property type="entry name" value="Val_tRNA_synth_type1"/>
    <property type="match status" value="1"/>
</dbReference>
<dbReference type="PROSITE" id="PS00178">
    <property type="entry name" value="AA_TRNA_LIGASE_I"/>
    <property type="match status" value="1"/>
</dbReference>
<dbReference type="OrthoDB" id="9810365at2"/>
<comment type="catalytic activity">
    <reaction evidence="10 12">
        <text>tRNA(Val) + L-valine + ATP = L-valyl-tRNA(Val) + AMP + diphosphate</text>
        <dbReference type="Rhea" id="RHEA:10704"/>
        <dbReference type="Rhea" id="RHEA-COMP:9672"/>
        <dbReference type="Rhea" id="RHEA-COMP:9708"/>
        <dbReference type="ChEBI" id="CHEBI:30616"/>
        <dbReference type="ChEBI" id="CHEBI:33019"/>
        <dbReference type="ChEBI" id="CHEBI:57762"/>
        <dbReference type="ChEBI" id="CHEBI:78442"/>
        <dbReference type="ChEBI" id="CHEBI:78537"/>
        <dbReference type="ChEBI" id="CHEBI:456215"/>
        <dbReference type="EC" id="6.1.1.9"/>
    </reaction>
</comment>
<comment type="subcellular location">
    <subcellularLocation>
        <location evidence="1 12">Cytoplasm</location>
    </subcellularLocation>
</comment>
<dbReference type="InterPro" id="IPR013155">
    <property type="entry name" value="M/V/L/I-tRNA-synth_anticd-bd"/>
</dbReference>
<dbReference type="FunFam" id="1.10.287.380:FF:000001">
    <property type="entry name" value="Valine--tRNA ligase"/>
    <property type="match status" value="1"/>
</dbReference>
<evidence type="ECO:0000256" key="4">
    <source>
        <dbReference type="ARBA" id="ARBA00022598"/>
    </source>
</evidence>
<feature type="domain" description="Aminoacyl-tRNA synthetase class Ia" evidence="13">
    <location>
        <begin position="16"/>
        <end position="515"/>
    </location>
</feature>
<evidence type="ECO:0000256" key="6">
    <source>
        <dbReference type="ARBA" id="ARBA00022840"/>
    </source>
</evidence>
<gene>
    <name evidence="12 16" type="primary">valS</name>
    <name evidence="16" type="ORF">ROTO_34680</name>
</gene>
<comment type="domain">
    <text evidence="12">The C-terminal coiled-coil domain is crucial for aminoacylation activity.</text>
</comment>
<evidence type="ECO:0000256" key="3">
    <source>
        <dbReference type="ARBA" id="ARBA00022490"/>
    </source>
</evidence>
<sequence>MAMDKTFNAAEAEARLYEAWEKAGAFAAGANARDGAETFSIMIPPPNVTGSLHMGHAFNNTLQDILIRWHRMRGNDTLWQPGQDHAGIATQMVVERQLGEQGKRRTDFTREEFLAKVWDWKTQSGGTIINQLKRLGASCDWSRNAFTMSGAPAAPEGEDGNFHDAVIKVFVDMYDKGLIYRGKRLVNWDPHFETAISDLEVENTEVPGHMWHFKYPLEGGETYTYTERDDDGSVLFEEERDYISIATTRPETMLGDGAVAVHPSDTRYAPIVGKLCEIPVGPKEHRRLIPIITDDYPDPNFGSGAVKITGAHDFNDYGVAQRGGIPMYRLMDTRAQMRDDGAPYAECAARAQEIATGAAFTIEEVDTLNLVPDHLRGLDRFAAREKVVEEITAEDLAVMTRADDPRLGMAAQKPATPEEGEETRDAEWVPLVEAKLIMQPFGDRSKVVIEPMLTDQWFVDTAKIVQPALDAVRLGEVTILPEADRKVYFHWLENIEPWCISRQLWWGHQIPVWYGFDLSSPDFRDDEGDGALDLVEMLRGLNEGHTGHLMGCGADFDTVSDAWHDRLAGLPVPLSAMQVVEVASREEALHRLASSLADYTSSQDPTHLVYPVWRDPDVLDTWFSSGLWPIGTLGWPEDTPELQKYFPTSVLITGFDIIFFWVARMMMMQYAVVGQKPFSHVYVHALVRDETGKKMSKSLGNVLDPLDLIDDYGADAVRFTLTAMAAMGRDLKLSKERIAGYRNFTTKLWNAARFAEMNGATAGAVAPTQDRRVTDATQTVNTWIIGETAKTRVAVDEALENFRFNDAANTLYAFVWGTVCDWYVEFSKPLLMDGDDATKAETQATMAWVIDQCLILLHPIMPFVTEELWGTLGQRAKMLVHANWPTYGADMVDSAADREMNWVISLIEQIRSARAQMHVPAGLHVPLLVTELNEAGRAAWARNEVMIKRLARIESLTDVASFPKGCVTVTVEGGSFGLPLADIIDVDEEKARLEKTLAKLEKELGGLRGRLKNPKFVESAPEAVVAETRENLALREEEEAKLRAALDRLAELG</sequence>
<keyword evidence="4 12" id="KW-0436">Ligase</keyword>
<feature type="short sequence motif" description="'HIGH' region" evidence="12">
    <location>
        <begin position="46"/>
        <end position="56"/>
    </location>
</feature>
<dbReference type="EC" id="6.1.1.9" evidence="12"/>
<dbReference type="SUPFAM" id="SSF46589">
    <property type="entry name" value="tRNA-binding arm"/>
    <property type="match status" value="1"/>
</dbReference>
<reference evidence="17" key="1">
    <citation type="submission" date="2015-07" db="EMBL/GenBank/DDBJ databases">
        <title>Draft Genome Sequence of Roseovarius tolerans EL-164, a producer of N-Acylated Alanine Methyl Esters (NAMEs).</title>
        <authorList>
            <person name="Voget S."/>
            <person name="Bruns H."/>
            <person name="Wagner-Doebler I."/>
            <person name="Schulz S."/>
            <person name="Daniel R."/>
        </authorList>
    </citation>
    <scope>NUCLEOTIDE SEQUENCE [LARGE SCALE GENOMIC DNA]</scope>
    <source>
        <strain evidence="17">EL-164</strain>
    </source>
</reference>
<dbReference type="InterPro" id="IPR002300">
    <property type="entry name" value="aa-tRNA-synth_Ia"/>
</dbReference>
<keyword evidence="8 12" id="KW-0175">Coiled coil</keyword>
<keyword evidence="6 12" id="KW-0067">ATP-binding</keyword>
<dbReference type="SUPFAM" id="SSF52374">
    <property type="entry name" value="Nucleotidylyl transferase"/>
    <property type="match status" value="1"/>
</dbReference>
<dbReference type="Proteomes" id="UP000037046">
    <property type="component" value="Unassembled WGS sequence"/>
</dbReference>
<dbReference type="PRINTS" id="PR00986">
    <property type="entry name" value="TRNASYNTHVAL"/>
</dbReference>
<accession>A0A0L6CQH5</accession>
<evidence type="ECO:0000259" key="14">
    <source>
        <dbReference type="Pfam" id="PF08264"/>
    </source>
</evidence>
<evidence type="ECO:0000256" key="7">
    <source>
        <dbReference type="ARBA" id="ARBA00022917"/>
    </source>
</evidence>
<evidence type="ECO:0000259" key="13">
    <source>
        <dbReference type="Pfam" id="PF00133"/>
    </source>
</evidence>
<evidence type="ECO:0000256" key="1">
    <source>
        <dbReference type="ARBA" id="ARBA00004496"/>
    </source>
</evidence>
<dbReference type="Pfam" id="PF00133">
    <property type="entry name" value="tRNA-synt_1"/>
    <property type="match status" value="2"/>
</dbReference>
<dbReference type="GO" id="GO:0005829">
    <property type="term" value="C:cytosol"/>
    <property type="evidence" value="ECO:0007669"/>
    <property type="project" value="TreeGrafter"/>
</dbReference>
<evidence type="ECO:0000256" key="8">
    <source>
        <dbReference type="ARBA" id="ARBA00023054"/>
    </source>
</evidence>
<keyword evidence="17" id="KW-1185">Reference proteome</keyword>
<dbReference type="SUPFAM" id="SSF50677">
    <property type="entry name" value="ValRS/IleRS/LeuRS editing domain"/>
    <property type="match status" value="1"/>
</dbReference>
<dbReference type="InterPro" id="IPR009008">
    <property type="entry name" value="Val/Leu/Ile-tRNA-synth_edit"/>
</dbReference>
<dbReference type="InterPro" id="IPR037118">
    <property type="entry name" value="Val-tRNA_synth_C_sf"/>
</dbReference>
<dbReference type="Gene3D" id="3.90.740.10">
    <property type="entry name" value="Valyl/Leucyl/Isoleucyl-tRNA synthetase, editing domain"/>
    <property type="match status" value="1"/>
</dbReference>
<dbReference type="Pfam" id="PF10458">
    <property type="entry name" value="Val_tRNA-synt_C"/>
    <property type="match status" value="1"/>
</dbReference>
<dbReference type="GO" id="GO:0002161">
    <property type="term" value="F:aminoacyl-tRNA deacylase activity"/>
    <property type="evidence" value="ECO:0007669"/>
    <property type="project" value="InterPro"/>
</dbReference>
<name>A0A0L6CQH5_9RHOB</name>
<evidence type="ECO:0000256" key="11">
    <source>
        <dbReference type="ARBA" id="ARBA00060830"/>
    </source>
</evidence>
<dbReference type="GO" id="GO:0006438">
    <property type="term" value="P:valyl-tRNA aminoacylation"/>
    <property type="evidence" value="ECO:0007669"/>
    <property type="project" value="UniProtKB-UniRule"/>
</dbReference>
<comment type="domain">
    <text evidence="12">ValRS has two distinct active sites: one for aminoacylation and one for editing. The misactivated threonine is translocated from the active site to the editing site.</text>
</comment>
<evidence type="ECO:0000259" key="15">
    <source>
        <dbReference type="Pfam" id="PF10458"/>
    </source>
</evidence>
<comment type="similarity">
    <text evidence="11 12">Belongs to the class-I aminoacyl-tRNA synthetase family. ValS type 1 subfamily.</text>
</comment>
<keyword evidence="9 12" id="KW-0030">Aminoacyl-tRNA synthetase</keyword>
<keyword evidence="3 12" id="KW-0963">Cytoplasm</keyword>
<evidence type="ECO:0000313" key="16">
    <source>
        <dbReference type="EMBL" id="KNX39992.1"/>
    </source>
</evidence>
<dbReference type="PANTHER" id="PTHR11946:SF93">
    <property type="entry name" value="VALINE--TRNA LIGASE, CHLOROPLASTIC_MITOCHONDRIAL 2"/>
    <property type="match status" value="1"/>
</dbReference>
<dbReference type="InterPro" id="IPR009080">
    <property type="entry name" value="tRNAsynth_Ia_anticodon-bd"/>
</dbReference>
<dbReference type="SUPFAM" id="SSF47323">
    <property type="entry name" value="Anticodon-binding domain of a subclass of class I aminoacyl-tRNA synthetases"/>
    <property type="match status" value="1"/>
</dbReference>
<feature type="domain" description="Valyl-tRNA synthetase tRNA-binding arm" evidence="15">
    <location>
        <begin position="985"/>
        <end position="1050"/>
    </location>
</feature>
<evidence type="ECO:0000256" key="2">
    <source>
        <dbReference type="ARBA" id="ARBA00011245"/>
    </source>
</evidence>
<feature type="coiled-coil region" evidence="12">
    <location>
        <begin position="983"/>
        <end position="1010"/>
    </location>
</feature>
<dbReference type="InterPro" id="IPR010978">
    <property type="entry name" value="tRNA-bd_arm"/>
</dbReference>
<keyword evidence="5 12" id="KW-0547">Nucleotide-binding</keyword>
<dbReference type="InterPro" id="IPR014729">
    <property type="entry name" value="Rossmann-like_a/b/a_fold"/>
</dbReference>